<dbReference type="RefSeq" id="WP_200349430.1">
    <property type="nucleotide sequence ID" value="NZ_BAABHZ010000010.1"/>
</dbReference>
<dbReference type="Pfam" id="PF13279">
    <property type="entry name" value="4HBT_2"/>
    <property type="match status" value="1"/>
</dbReference>
<gene>
    <name evidence="1" type="ORF">JIN84_02505</name>
</gene>
<dbReference type="SUPFAM" id="SSF54637">
    <property type="entry name" value="Thioesterase/thiol ester dehydrase-isomerase"/>
    <property type="match status" value="1"/>
</dbReference>
<sequence length="144" mass="15772">MENPIHRQAGVIAFADTDASGWMHFPNVFKYVEAAEHACLRSRGVLVFDRAEGGWPRVKVGCEYKRPFLAGDPYEVLLEISNIGASSITWEFQVLNAAGETAAFGSMTNVRVNHVGRPVLITGEERSRLERGIHSAARSADGAE</sequence>
<dbReference type="InterPro" id="IPR029069">
    <property type="entry name" value="HotDog_dom_sf"/>
</dbReference>
<name>A0A934R0G9_9BACT</name>
<dbReference type="CDD" id="cd00586">
    <property type="entry name" value="4HBT"/>
    <property type="match status" value="1"/>
</dbReference>
<dbReference type="AlphaFoldDB" id="A0A934R0G9"/>
<reference evidence="1" key="1">
    <citation type="submission" date="2021-01" db="EMBL/GenBank/DDBJ databases">
        <title>Modified the classification status of verrucomicrobia.</title>
        <authorList>
            <person name="Feng X."/>
        </authorList>
    </citation>
    <scope>NUCLEOTIDE SEQUENCE</scope>
    <source>
        <strain evidence="1">JCM 18052</strain>
    </source>
</reference>
<keyword evidence="2" id="KW-1185">Reference proteome</keyword>
<organism evidence="1 2">
    <name type="scientific">Luteolibacter yonseiensis</name>
    <dbReference type="NCBI Taxonomy" id="1144680"/>
    <lineage>
        <taxon>Bacteria</taxon>
        <taxon>Pseudomonadati</taxon>
        <taxon>Verrucomicrobiota</taxon>
        <taxon>Verrucomicrobiia</taxon>
        <taxon>Verrucomicrobiales</taxon>
        <taxon>Verrucomicrobiaceae</taxon>
        <taxon>Luteolibacter</taxon>
    </lineage>
</organism>
<proteinExistence type="predicted"/>
<evidence type="ECO:0000313" key="2">
    <source>
        <dbReference type="Proteomes" id="UP000600139"/>
    </source>
</evidence>
<protein>
    <submittedName>
        <fullName evidence="1">Acyl-CoA thioesterase</fullName>
    </submittedName>
</protein>
<accession>A0A934R0G9</accession>
<comment type="caution">
    <text evidence="1">The sequence shown here is derived from an EMBL/GenBank/DDBJ whole genome shotgun (WGS) entry which is preliminary data.</text>
</comment>
<evidence type="ECO:0000313" key="1">
    <source>
        <dbReference type="EMBL" id="MBK1814467.1"/>
    </source>
</evidence>
<dbReference type="Gene3D" id="3.10.129.10">
    <property type="entry name" value="Hotdog Thioesterase"/>
    <property type="match status" value="1"/>
</dbReference>
<dbReference type="Proteomes" id="UP000600139">
    <property type="component" value="Unassembled WGS sequence"/>
</dbReference>
<dbReference type="EMBL" id="JAENIK010000004">
    <property type="protein sequence ID" value="MBK1814467.1"/>
    <property type="molecule type" value="Genomic_DNA"/>
</dbReference>